<feature type="compositionally biased region" description="Low complexity" evidence="1">
    <location>
        <begin position="369"/>
        <end position="429"/>
    </location>
</feature>
<gene>
    <name evidence="2" type="ORF">WR25_23854</name>
</gene>
<evidence type="ECO:0008006" key="4">
    <source>
        <dbReference type="Google" id="ProtNLM"/>
    </source>
</evidence>
<protein>
    <recommendedName>
        <fullName evidence="4">VWFA domain-containing protein</fullName>
    </recommendedName>
</protein>
<reference evidence="2 3" key="1">
    <citation type="journal article" date="2017" name="Curr. Biol.">
        <title>Genome architecture and evolution of a unichromosomal asexual nematode.</title>
        <authorList>
            <person name="Fradin H."/>
            <person name="Zegar C."/>
            <person name="Gutwein M."/>
            <person name="Lucas J."/>
            <person name="Kovtun M."/>
            <person name="Corcoran D."/>
            <person name="Baugh L.R."/>
            <person name="Kiontke K."/>
            <person name="Gunsalus K."/>
            <person name="Fitch D.H."/>
            <person name="Piano F."/>
        </authorList>
    </citation>
    <scope>NUCLEOTIDE SEQUENCE [LARGE SCALE GENOMIC DNA]</scope>
    <source>
        <strain evidence="2">PF1309</strain>
    </source>
</reference>
<feature type="region of interest" description="Disordered" evidence="1">
    <location>
        <begin position="369"/>
        <end position="513"/>
    </location>
</feature>
<dbReference type="Gene3D" id="3.40.50.410">
    <property type="entry name" value="von Willebrand factor, type A domain"/>
    <property type="match status" value="1"/>
</dbReference>
<evidence type="ECO:0000256" key="1">
    <source>
        <dbReference type="SAM" id="MobiDB-lite"/>
    </source>
</evidence>
<evidence type="ECO:0000313" key="2">
    <source>
        <dbReference type="EMBL" id="PAV56553.1"/>
    </source>
</evidence>
<proteinExistence type="predicted"/>
<dbReference type="SUPFAM" id="SSF53300">
    <property type="entry name" value="vWA-like"/>
    <property type="match status" value="1"/>
</dbReference>
<dbReference type="STRING" id="2018661.A0A2A2J4P9"/>
<name>A0A2A2J4P9_9BILA</name>
<dbReference type="InterPro" id="IPR036465">
    <property type="entry name" value="vWFA_dom_sf"/>
</dbReference>
<organism evidence="2 3">
    <name type="scientific">Diploscapter pachys</name>
    <dbReference type="NCBI Taxonomy" id="2018661"/>
    <lineage>
        <taxon>Eukaryota</taxon>
        <taxon>Metazoa</taxon>
        <taxon>Ecdysozoa</taxon>
        <taxon>Nematoda</taxon>
        <taxon>Chromadorea</taxon>
        <taxon>Rhabditida</taxon>
        <taxon>Rhabditina</taxon>
        <taxon>Rhabditomorpha</taxon>
        <taxon>Rhabditoidea</taxon>
        <taxon>Rhabditidae</taxon>
        <taxon>Diploscapter</taxon>
    </lineage>
</organism>
<accession>A0A2A2J4P9</accession>
<evidence type="ECO:0000313" key="3">
    <source>
        <dbReference type="Proteomes" id="UP000218231"/>
    </source>
</evidence>
<keyword evidence="3" id="KW-1185">Reference proteome</keyword>
<feature type="compositionally biased region" description="Low complexity" evidence="1">
    <location>
        <begin position="439"/>
        <end position="513"/>
    </location>
</feature>
<dbReference type="EMBL" id="LIAE01010696">
    <property type="protein sequence ID" value="PAV56553.1"/>
    <property type="molecule type" value="Genomic_DNA"/>
</dbReference>
<dbReference type="Proteomes" id="UP000218231">
    <property type="component" value="Unassembled WGS sequence"/>
</dbReference>
<dbReference type="AlphaFoldDB" id="A0A2A2J4P9"/>
<sequence length="569" mass="62378">MAKFRCHPISLIVFLVGAAMFTTGLVLAIVFGTKCKPFPYTIYHALLFHPELVFRIAFIMPNSTNLPSSDDMQTLYVCFTNNRRIDPTFVPWDPLLSDPTSQTFLDAQKKVQQNLTMLLQNSPNSFDLGEEFGQLIDSTKRAQIRISEFGTATVFFESAGDFCVTATWKLFSHIANERATKSFYFGCSKFVAHYSKHSSTCDTTFVRAGDAAFIRTGDADHFSVKRYQSVDGLWSSDALFDVMGAFLGIRGESSPPVSIKDGLDWVLNNVDHTLYEPSGRYWPNYVILIGNSDSTVGDATQTAQYLKDNQTEIFTISFNNSNAKFTSLANNQSDMFNYFVNSPSDYEPVARAIGDILWTMSGSCFNNVTTPNTPGPSSTSMQPSSSPSTSRPTSPSTSPSVPITSNSNPQSSQTPPLSSMSTQSTASQQPNTQTTQKVTSMSSASTQNSPQSSSATPSTQNPSQSTISPTQSNTPQSSTSPNPSQSTTSPTQSNTPQSSTSPNPSQSTTSPTQNFHEINTATKSNIEPELCDDDLANTYADDNLSLQWKSILWRPCCCFRTQESNSRYH</sequence>
<comment type="caution">
    <text evidence="2">The sequence shown here is derived from an EMBL/GenBank/DDBJ whole genome shotgun (WGS) entry which is preliminary data.</text>
</comment>